<dbReference type="PANTHER" id="PTHR43420">
    <property type="entry name" value="ACETYLTRANSFERASE"/>
    <property type="match status" value="1"/>
</dbReference>
<evidence type="ECO:0000256" key="3">
    <source>
        <dbReference type="ARBA" id="ARBA00023315"/>
    </source>
</evidence>
<organism evidence="6 7">
    <name type="scientific">Ruania alba</name>
    <dbReference type="NCBI Taxonomy" id="648782"/>
    <lineage>
        <taxon>Bacteria</taxon>
        <taxon>Bacillati</taxon>
        <taxon>Actinomycetota</taxon>
        <taxon>Actinomycetes</taxon>
        <taxon>Micrococcales</taxon>
        <taxon>Ruaniaceae</taxon>
        <taxon>Ruania</taxon>
    </lineage>
</organism>
<evidence type="ECO:0000313" key="7">
    <source>
        <dbReference type="Proteomes" id="UP000199220"/>
    </source>
</evidence>
<dbReference type="GO" id="GO:0035447">
    <property type="term" value="F:mycothiol synthase activity"/>
    <property type="evidence" value="ECO:0007669"/>
    <property type="project" value="UniProtKB-UniRule"/>
</dbReference>
<feature type="binding site" evidence="4">
    <location>
        <begin position="232"/>
        <end position="234"/>
    </location>
    <ligand>
        <name>acetyl-CoA</name>
        <dbReference type="ChEBI" id="CHEBI:57288"/>
        <label>2</label>
    </ligand>
</feature>
<keyword evidence="7" id="KW-1185">Reference proteome</keyword>
<protein>
    <recommendedName>
        <fullName evidence="4">Mycothiol acetyltransferase</fullName>
        <shortName evidence="4">MSH acetyltransferase</shortName>
        <ecNumber evidence="4">2.3.1.189</ecNumber>
    </recommendedName>
    <alternativeName>
        <fullName evidence="4">Mycothiol synthase</fullName>
    </alternativeName>
</protein>
<dbReference type="OrthoDB" id="3208058at2"/>
<feature type="binding site" evidence="4">
    <location>
        <position position="228"/>
    </location>
    <ligand>
        <name>1D-myo-inositol 2-(L-cysteinylamino)-2-deoxy-alpha-D-glucopyranoside</name>
        <dbReference type="ChEBI" id="CHEBI:58887"/>
    </ligand>
</feature>
<dbReference type="HAMAP" id="MF_01698">
    <property type="entry name" value="MshD"/>
    <property type="match status" value="1"/>
</dbReference>
<evidence type="ECO:0000313" key="6">
    <source>
        <dbReference type="EMBL" id="SED50648.1"/>
    </source>
</evidence>
<dbReference type="EC" id="2.3.1.189" evidence="4"/>
<name>A0A1H5B8V1_9MICO</name>
<dbReference type="InterPro" id="IPR017813">
    <property type="entry name" value="Mycothiol_AcTrfase"/>
</dbReference>
<evidence type="ECO:0000256" key="2">
    <source>
        <dbReference type="ARBA" id="ARBA00022737"/>
    </source>
</evidence>
<dbReference type="Gene3D" id="3.40.630.30">
    <property type="match status" value="1"/>
</dbReference>
<gene>
    <name evidence="4" type="primary">mshD</name>
    <name evidence="6" type="ORF">SAMN04488554_0035</name>
</gene>
<keyword evidence="3 4" id="KW-0012">Acyltransferase</keyword>
<accession>A0A1H5B8V1</accession>
<feature type="binding site" evidence="4">
    <location>
        <position position="176"/>
    </location>
    <ligand>
        <name>1D-myo-inositol 2-(L-cysteinylamino)-2-deoxy-alpha-D-glucopyranoside</name>
        <dbReference type="ChEBI" id="CHEBI:58887"/>
    </ligand>
</feature>
<feature type="binding site" evidence="4">
    <location>
        <position position="37"/>
    </location>
    <ligand>
        <name>1D-myo-inositol 2-(L-cysteinylamino)-2-deoxy-alpha-D-glucopyranoside</name>
        <dbReference type="ChEBI" id="CHEBI:58887"/>
    </ligand>
</feature>
<dbReference type="EMBL" id="FNTX01000001">
    <property type="protein sequence ID" value="SED50648.1"/>
    <property type="molecule type" value="Genomic_DNA"/>
</dbReference>
<feature type="binding site" evidence="4">
    <location>
        <position position="266"/>
    </location>
    <ligand>
        <name>1D-myo-inositol 2-(L-cysteinylamino)-2-deoxy-alpha-D-glucopyranoside</name>
        <dbReference type="ChEBI" id="CHEBI:58887"/>
    </ligand>
</feature>
<feature type="binding site" evidence="4">
    <location>
        <begin position="271"/>
        <end position="276"/>
    </location>
    <ligand>
        <name>acetyl-CoA</name>
        <dbReference type="ChEBI" id="CHEBI:57288"/>
        <label>2</label>
    </ligand>
</feature>
<proteinExistence type="inferred from homology"/>
<dbReference type="Pfam" id="PF13508">
    <property type="entry name" value="Acetyltransf_7"/>
    <property type="match status" value="1"/>
</dbReference>
<evidence type="ECO:0000256" key="1">
    <source>
        <dbReference type="ARBA" id="ARBA00022679"/>
    </source>
</evidence>
<dbReference type="InterPro" id="IPR016181">
    <property type="entry name" value="Acyl_CoA_acyltransferase"/>
</dbReference>
<dbReference type="InterPro" id="IPR000182">
    <property type="entry name" value="GNAT_dom"/>
</dbReference>
<comment type="catalytic activity">
    <reaction evidence="4">
        <text>1D-myo-inositol 2-(L-cysteinylamino)-2-deoxy-alpha-D-glucopyranoside + acetyl-CoA = mycothiol + CoA + H(+)</text>
        <dbReference type="Rhea" id="RHEA:26172"/>
        <dbReference type="ChEBI" id="CHEBI:15378"/>
        <dbReference type="ChEBI" id="CHEBI:16768"/>
        <dbReference type="ChEBI" id="CHEBI:57287"/>
        <dbReference type="ChEBI" id="CHEBI:57288"/>
        <dbReference type="ChEBI" id="CHEBI:58887"/>
        <dbReference type="EC" id="2.3.1.189"/>
    </reaction>
</comment>
<sequence length="294" mass="32102">MPGELSTTASLASAESVAVRALAQAAEETDGIEALSEQTLLNLAPADRDLTHLLVRSPSGQVLGYAQHDVAGGSAELAVHPEHRRQGIGRRLLEEVLRAPDVAVWAHGDLPAAQALAHAEQLRRVRDLWVMTAPPPTGEDLTIPQRDGLRVRTFEVGRDEDAWVQVNALAFADHPEQGRLTRADLEQREAQNWFDPEVFFLAEDVNTRELLGSLWVKIEGNPGHQVGEIYALGVHPQAQGRGVGGVLTAHAMAAFAARNLVRIELYVEGENTAAIRTYTRAGFTRERADVQYAR</sequence>
<feature type="domain" description="N-acetyltransferase" evidence="5">
    <location>
        <begin position="6"/>
        <end position="136"/>
    </location>
</feature>
<feature type="binding site" evidence="4">
    <location>
        <begin position="77"/>
        <end position="79"/>
    </location>
    <ligand>
        <name>acetyl-CoA</name>
        <dbReference type="ChEBI" id="CHEBI:57288"/>
        <label>1</label>
    </ligand>
</feature>
<keyword evidence="1 4" id="KW-0808">Transferase</keyword>
<reference evidence="7" key="1">
    <citation type="submission" date="2016-10" db="EMBL/GenBank/DDBJ databases">
        <authorList>
            <person name="Varghese N."/>
            <person name="Submissions S."/>
        </authorList>
    </citation>
    <scope>NUCLEOTIDE SEQUENCE [LARGE SCALE GENOMIC DNA]</scope>
    <source>
        <strain evidence="7">DSM 21368</strain>
    </source>
</reference>
<evidence type="ECO:0000256" key="4">
    <source>
        <dbReference type="HAMAP-Rule" id="MF_01698"/>
    </source>
</evidence>
<dbReference type="PIRSF" id="PIRSF021524">
    <property type="entry name" value="MSH_acetyltransferase"/>
    <property type="match status" value="1"/>
</dbReference>
<dbReference type="InterPro" id="IPR050680">
    <property type="entry name" value="YpeA/RimI_acetyltransf"/>
</dbReference>
<dbReference type="PROSITE" id="PS51186">
    <property type="entry name" value="GNAT"/>
    <property type="match status" value="2"/>
</dbReference>
<dbReference type="SUPFAM" id="SSF55729">
    <property type="entry name" value="Acyl-CoA N-acyltransferases (Nat)"/>
    <property type="match status" value="2"/>
</dbReference>
<dbReference type="Proteomes" id="UP000199220">
    <property type="component" value="Unassembled WGS sequence"/>
</dbReference>
<keyword evidence="2 4" id="KW-0677">Repeat</keyword>
<comment type="caution">
    <text evidence="4">Lacks conserved residue(s) required for the propagation of feature annotation.</text>
</comment>
<evidence type="ECO:0000259" key="5">
    <source>
        <dbReference type="PROSITE" id="PS51186"/>
    </source>
</evidence>
<dbReference type="STRING" id="648782.SAMN04488554_0035"/>
<comment type="subunit">
    <text evidence="4">Monomer.</text>
</comment>
<dbReference type="GO" id="GO:0010125">
    <property type="term" value="P:mycothiol biosynthetic process"/>
    <property type="evidence" value="ECO:0007669"/>
    <property type="project" value="UniProtKB-UniRule"/>
</dbReference>
<dbReference type="RefSeq" id="WP_089772870.1">
    <property type="nucleotide sequence ID" value="NZ_FNTX01000001.1"/>
</dbReference>
<feature type="binding site" evidence="4">
    <location>
        <position position="217"/>
    </location>
    <ligand>
        <name>1D-myo-inositol 2-(L-cysteinylamino)-2-deoxy-alpha-D-glucopyranoside</name>
        <dbReference type="ChEBI" id="CHEBI:58887"/>
    </ligand>
</feature>
<feature type="domain" description="N-acetyltransferase" evidence="5">
    <location>
        <begin position="149"/>
        <end position="294"/>
    </location>
</feature>
<dbReference type="NCBIfam" id="TIGR03448">
    <property type="entry name" value="mycothiol_MshD"/>
    <property type="match status" value="1"/>
</dbReference>
<dbReference type="AlphaFoldDB" id="A0A1H5B8V1"/>
<comment type="similarity">
    <text evidence="4">Belongs to the acetyltransferase family. MshD subfamily.</text>
</comment>
<dbReference type="CDD" id="cd04301">
    <property type="entry name" value="NAT_SF"/>
    <property type="match status" value="2"/>
</dbReference>
<dbReference type="Pfam" id="PF00583">
    <property type="entry name" value="Acetyltransf_1"/>
    <property type="match status" value="1"/>
</dbReference>
<comment type="function">
    <text evidence="4">Catalyzes the transfer of acetyl from acetyl-CoA to desacetylmycothiol (Cys-GlcN-Ins) to form mycothiol.</text>
</comment>